<gene>
    <name evidence="2" type="ORF">SAMN02746089_00643</name>
</gene>
<dbReference type="RefSeq" id="WP_073341720.1">
    <property type="nucleotide sequence ID" value="NZ_FQVH01000004.1"/>
</dbReference>
<dbReference type="STRING" id="1121256.SAMN02746089_00643"/>
<evidence type="ECO:0000256" key="1">
    <source>
        <dbReference type="SAM" id="Phobius"/>
    </source>
</evidence>
<dbReference type="AlphaFoldDB" id="A0A1M4VJ98"/>
<proteinExistence type="predicted"/>
<dbReference type="EMBL" id="FQVH01000004">
    <property type="protein sequence ID" value="SHE69081.1"/>
    <property type="molecule type" value="Genomic_DNA"/>
</dbReference>
<keyword evidence="1" id="KW-0472">Membrane</keyword>
<keyword evidence="3" id="KW-1185">Reference proteome</keyword>
<dbReference type="OrthoDB" id="1904509at2"/>
<evidence type="ECO:0000313" key="3">
    <source>
        <dbReference type="Proteomes" id="UP000184088"/>
    </source>
</evidence>
<keyword evidence="1" id="KW-1133">Transmembrane helix</keyword>
<keyword evidence="1" id="KW-0812">Transmembrane</keyword>
<sequence>MKKLVYLYLTILILVFLFVACAGIKNNVRSKQSNDIVTNSVVSINNKLKNAQNYLEKRGYKIVSCEGVVSSYELTKDKFQKLPYAQIWKIQDVDADKYIGKNIETIKFIVKNHPLDKFPGNNKKQTQVYVMMVDNSIIDGYSLPGGRIQSEEVDLHI</sequence>
<evidence type="ECO:0008006" key="4">
    <source>
        <dbReference type="Google" id="ProtNLM"/>
    </source>
</evidence>
<evidence type="ECO:0000313" key="2">
    <source>
        <dbReference type="EMBL" id="SHE69081.1"/>
    </source>
</evidence>
<name>A0A1M4VJ98_9THEO</name>
<organism evidence="2 3">
    <name type="scientific">Caldanaerobius fijiensis DSM 17918</name>
    <dbReference type="NCBI Taxonomy" id="1121256"/>
    <lineage>
        <taxon>Bacteria</taxon>
        <taxon>Bacillati</taxon>
        <taxon>Bacillota</taxon>
        <taxon>Clostridia</taxon>
        <taxon>Thermoanaerobacterales</taxon>
        <taxon>Thermoanaerobacteraceae</taxon>
        <taxon>Caldanaerobius</taxon>
    </lineage>
</organism>
<feature type="transmembrane region" description="Helical" evidence="1">
    <location>
        <begin position="6"/>
        <end position="24"/>
    </location>
</feature>
<dbReference type="Proteomes" id="UP000184088">
    <property type="component" value="Unassembled WGS sequence"/>
</dbReference>
<reference evidence="2 3" key="1">
    <citation type="submission" date="2016-11" db="EMBL/GenBank/DDBJ databases">
        <authorList>
            <person name="Jaros S."/>
            <person name="Januszkiewicz K."/>
            <person name="Wedrychowicz H."/>
        </authorList>
    </citation>
    <scope>NUCLEOTIDE SEQUENCE [LARGE SCALE GENOMIC DNA]</scope>
    <source>
        <strain evidence="2 3">DSM 17918</strain>
    </source>
</reference>
<accession>A0A1M4VJ98</accession>
<protein>
    <recommendedName>
        <fullName evidence="4">DUF4830 domain-containing protein</fullName>
    </recommendedName>
</protein>
<dbReference type="PROSITE" id="PS51257">
    <property type="entry name" value="PROKAR_LIPOPROTEIN"/>
    <property type="match status" value="1"/>
</dbReference>